<feature type="compositionally biased region" description="Polar residues" evidence="1">
    <location>
        <begin position="54"/>
        <end position="75"/>
    </location>
</feature>
<evidence type="ECO:0000256" key="1">
    <source>
        <dbReference type="SAM" id="MobiDB-lite"/>
    </source>
</evidence>
<feature type="region of interest" description="Disordered" evidence="1">
    <location>
        <begin position="51"/>
        <end position="87"/>
    </location>
</feature>
<evidence type="ECO:0000313" key="3">
    <source>
        <dbReference type="Proteomes" id="UP000187455"/>
    </source>
</evidence>
<gene>
    <name evidence="2" type="ORF">AYI68_g4558</name>
</gene>
<protein>
    <submittedName>
        <fullName evidence="2">Uncharacterized protein</fullName>
    </submittedName>
</protein>
<name>A0A1R0GWW3_9FUNG</name>
<dbReference type="Proteomes" id="UP000187455">
    <property type="component" value="Unassembled WGS sequence"/>
</dbReference>
<sequence length="87" mass="9412">MYRPLTPPINTSPIATCIENTKCLYSLRGRIIGRNLAGGLGPELSKIPSKWDTRSTITGSPTKLTDGSKSWPSAETSEEMDTKVSLS</sequence>
<organism evidence="2 3">
    <name type="scientific">Smittium mucronatum</name>
    <dbReference type="NCBI Taxonomy" id="133383"/>
    <lineage>
        <taxon>Eukaryota</taxon>
        <taxon>Fungi</taxon>
        <taxon>Fungi incertae sedis</taxon>
        <taxon>Zoopagomycota</taxon>
        <taxon>Kickxellomycotina</taxon>
        <taxon>Harpellomycetes</taxon>
        <taxon>Harpellales</taxon>
        <taxon>Legeriomycetaceae</taxon>
        <taxon>Smittium</taxon>
    </lineage>
</organism>
<reference evidence="2 3" key="1">
    <citation type="journal article" date="2016" name="Mol. Biol. Evol.">
        <title>Genome-Wide Survey of Gut Fungi (Harpellales) Reveals the First Horizontally Transferred Ubiquitin Gene from a Mosquito Host.</title>
        <authorList>
            <person name="Wang Y."/>
            <person name="White M.M."/>
            <person name="Kvist S."/>
            <person name="Moncalvo J.M."/>
        </authorList>
    </citation>
    <scope>NUCLEOTIDE SEQUENCE [LARGE SCALE GENOMIC DNA]</scope>
    <source>
        <strain evidence="2 3">ALG-7-W6</strain>
    </source>
</reference>
<dbReference type="EMBL" id="LSSL01002558">
    <property type="protein sequence ID" value="OLY81338.1"/>
    <property type="molecule type" value="Genomic_DNA"/>
</dbReference>
<proteinExistence type="predicted"/>
<accession>A0A1R0GWW3</accession>
<dbReference type="AlphaFoldDB" id="A0A1R0GWW3"/>
<evidence type="ECO:0000313" key="2">
    <source>
        <dbReference type="EMBL" id="OLY81338.1"/>
    </source>
</evidence>
<comment type="caution">
    <text evidence="2">The sequence shown here is derived from an EMBL/GenBank/DDBJ whole genome shotgun (WGS) entry which is preliminary data.</text>
</comment>
<keyword evidence="3" id="KW-1185">Reference proteome</keyword>